<dbReference type="OrthoDB" id="2387761at2759"/>
<sequence>MIYKSQIRETFMARRRIYLRQNLRTNKSILDDYLISDKAAEDSAIYTFQFAGLHGQLIAVDLLDDGLYFSLDGSTFKFPFRLLNIKTMRQTLGILYFFKKNIMQKASALSRYDVETTRIKKFC</sequence>
<dbReference type="VEuPathDB" id="FungiDB:RhiirFUN_010268"/>
<name>A0A916E3C3_9GLOM</name>
<evidence type="ECO:0000313" key="1">
    <source>
        <dbReference type="EMBL" id="CAB5359012.1"/>
    </source>
</evidence>
<comment type="caution">
    <text evidence="1">The sequence shown here is derived from an EMBL/GenBank/DDBJ whole genome shotgun (WGS) entry which is preliminary data.</text>
</comment>
<accession>A0A916E3C3</accession>
<reference evidence="1" key="1">
    <citation type="submission" date="2020-05" db="EMBL/GenBank/DDBJ databases">
        <authorList>
            <person name="Rincon C."/>
            <person name="Sanders R I."/>
            <person name="Robbins C."/>
            <person name="Chaturvedi A."/>
        </authorList>
    </citation>
    <scope>NUCLEOTIDE SEQUENCE</scope>
    <source>
        <strain evidence="1">CHB12</strain>
    </source>
</reference>
<proteinExistence type="predicted"/>
<gene>
    <name evidence="1" type="ORF">CHRIB12_LOCUS7505</name>
</gene>
<dbReference type="EMBL" id="CAGKOT010000013">
    <property type="protein sequence ID" value="CAB5359012.1"/>
    <property type="molecule type" value="Genomic_DNA"/>
</dbReference>
<evidence type="ECO:0000313" key="2">
    <source>
        <dbReference type="Proteomes" id="UP000684084"/>
    </source>
</evidence>
<dbReference type="Proteomes" id="UP000684084">
    <property type="component" value="Unassembled WGS sequence"/>
</dbReference>
<dbReference type="AlphaFoldDB" id="A0A916E3C3"/>
<protein>
    <submittedName>
        <fullName evidence="1">Uncharacterized protein</fullName>
    </submittedName>
</protein>
<organism evidence="1 2">
    <name type="scientific">Rhizophagus irregularis</name>
    <dbReference type="NCBI Taxonomy" id="588596"/>
    <lineage>
        <taxon>Eukaryota</taxon>
        <taxon>Fungi</taxon>
        <taxon>Fungi incertae sedis</taxon>
        <taxon>Mucoromycota</taxon>
        <taxon>Glomeromycotina</taxon>
        <taxon>Glomeromycetes</taxon>
        <taxon>Glomerales</taxon>
        <taxon>Glomeraceae</taxon>
        <taxon>Rhizophagus</taxon>
    </lineage>
</organism>